<dbReference type="AlphaFoldDB" id="A0A937UPZ8"/>
<evidence type="ECO:0000313" key="2">
    <source>
        <dbReference type="Proteomes" id="UP000604475"/>
    </source>
</evidence>
<dbReference type="RefSeq" id="WP_203005357.1">
    <property type="nucleotide sequence ID" value="NZ_JADWYU010000144.1"/>
</dbReference>
<protein>
    <submittedName>
        <fullName evidence="1">DUF2071 domain-containing protein</fullName>
    </submittedName>
</protein>
<dbReference type="InterPro" id="IPR023375">
    <property type="entry name" value="ADC_dom_sf"/>
</dbReference>
<comment type="caution">
    <text evidence="1">The sequence shown here is derived from an EMBL/GenBank/DDBJ whole genome shotgun (WGS) entry which is preliminary data.</text>
</comment>
<dbReference type="SUPFAM" id="SSF160104">
    <property type="entry name" value="Acetoacetate decarboxylase-like"/>
    <property type="match status" value="1"/>
</dbReference>
<dbReference type="EMBL" id="JAEACQ010000268">
    <property type="protein sequence ID" value="MBL7631364.1"/>
    <property type="molecule type" value="Genomic_DNA"/>
</dbReference>
<dbReference type="PANTHER" id="PTHR39186:SF1">
    <property type="entry name" value="DUF2071 DOMAIN-CONTAINING PROTEIN"/>
    <property type="match status" value="1"/>
</dbReference>
<dbReference type="Proteomes" id="UP000604475">
    <property type="component" value="Unassembled WGS sequence"/>
</dbReference>
<gene>
    <name evidence="1" type="ORF">I7412_30235</name>
</gene>
<dbReference type="Pfam" id="PF09844">
    <property type="entry name" value="DUF2071"/>
    <property type="match status" value="1"/>
</dbReference>
<proteinExistence type="predicted"/>
<dbReference type="Gene3D" id="2.40.400.10">
    <property type="entry name" value="Acetoacetate decarboxylase-like"/>
    <property type="match status" value="1"/>
</dbReference>
<sequence>MAVDDLADRVAPGQCPFTVERPVMRQRWERLAFLHWRYEPDVVRVLLPPGLEVDTHHGQAWVSLVPFLMRVSTGRHGRRVPGGVFPETNVRTYVRDAAGRPGIWFFSLDAARLGAVVVARTTYRLPYFWSAMHVDQRDDTLTYTCRRRWPDPRPAASRVVVRAGELISHGDLDARDHFLTARFRLFSPVRSGPPRTARAWHEPWPLWSAELLELDDTLVTAAGLPAPEGDPLVHWSQGVDVRISRPET</sequence>
<reference evidence="1" key="1">
    <citation type="submission" date="2020-12" db="EMBL/GenBank/DDBJ databases">
        <title>Genomic characterization of non-nitrogen-fixing Frankia strains.</title>
        <authorList>
            <person name="Carlos-Shanley C."/>
            <person name="Guerra T."/>
            <person name="Hahn D."/>
        </authorList>
    </citation>
    <scope>NUCLEOTIDE SEQUENCE</scope>
    <source>
        <strain evidence="1">CN6</strain>
    </source>
</reference>
<accession>A0A937UPZ8</accession>
<dbReference type="InterPro" id="IPR018644">
    <property type="entry name" value="DUF2071"/>
</dbReference>
<keyword evidence="2" id="KW-1185">Reference proteome</keyword>
<evidence type="ECO:0000313" key="1">
    <source>
        <dbReference type="EMBL" id="MBL7631364.1"/>
    </source>
</evidence>
<name>A0A937UPZ8_9ACTN</name>
<organism evidence="1 2">
    <name type="scientific">Frankia nepalensis</name>
    <dbReference type="NCBI Taxonomy" id="1836974"/>
    <lineage>
        <taxon>Bacteria</taxon>
        <taxon>Bacillati</taxon>
        <taxon>Actinomycetota</taxon>
        <taxon>Actinomycetes</taxon>
        <taxon>Frankiales</taxon>
        <taxon>Frankiaceae</taxon>
        <taxon>Frankia</taxon>
    </lineage>
</organism>
<dbReference type="PANTHER" id="PTHR39186">
    <property type="entry name" value="DUF2071 FAMILY PROTEIN"/>
    <property type="match status" value="1"/>
</dbReference>